<organism evidence="1 2">
    <name type="scientific">Clohesyomyces aquaticus</name>
    <dbReference type="NCBI Taxonomy" id="1231657"/>
    <lineage>
        <taxon>Eukaryota</taxon>
        <taxon>Fungi</taxon>
        <taxon>Dikarya</taxon>
        <taxon>Ascomycota</taxon>
        <taxon>Pezizomycotina</taxon>
        <taxon>Dothideomycetes</taxon>
        <taxon>Pleosporomycetidae</taxon>
        <taxon>Pleosporales</taxon>
        <taxon>Lindgomycetaceae</taxon>
        <taxon>Clohesyomyces</taxon>
    </lineage>
</organism>
<reference evidence="1 2" key="1">
    <citation type="submission" date="2016-07" db="EMBL/GenBank/DDBJ databases">
        <title>Pervasive Adenine N6-methylation of Active Genes in Fungi.</title>
        <authorList>
            <consortium name="DOE Joint Genome Institute"/>
            <person name="Mondo S.J."/>
            <person name="Dannebaum R.O."/>
            <person name="Kuo R.C."/>
            <person name="Labutti K."/>
            <person name="Haridas S."/>
            <person name="Kuo A."/>
            <person name="Salamov A."/>
            <person name="Ahrendt S.R."/>
            <person name="Lipzen A."/>
            <person name="Sullivan W."/>
            <person name="Andreopoulos W.B."/>
            <person name="Clum A."/>
            <person name="Lindquist E."/>
            <person name="Daum C."/>
            <person name="Ramamoorthy G.K."/>
            <person name="Gryganskyi A."/>
            <person name="Culley D."/>
            <person name="Magnuson J.K."/>
            <person name="James T.Y."/>
            <person name="O'Malley M.A."/>
            <person name="Stajich J.E."/>
            <person name="Spatafora J.W."/>
            <person name="Visel A."/>
            <person name="Grigoriev I.V."/>
        </authorList>
    </citation>
    <scope>NUCLEOTIDE SEQUENCE [LARGE SCALE GENOMIC DNA]</scope>
    <source>
        <strain evidence="1 2">CBS 115471</strain>
    </source>
</reference>
<proteinExistence type="predicted"/>
<comment type="caution">
    <text evidence="1">The sequence shown here is derived from an EMBL/GenBank/DDBJ whole genome shotgun (WGS) entry which is preliminary data.</text>
</comment>
<keyword evidence="2" id="KW-1185">Reference proteome</keyword>
<dbReference type="EMBL" id="MCFA01000008">
    <property type="protein sequence ID" value="ORY18130.1"/>
    <property type="molecule type" value="Genomic_DNA"/>
</dbReference>
<accession>A0A1Y2A728</accession>
<gene>
    <name evidence="1" type="ORF">BCR34DRAFT_554242</name>
</gene>
<dbReference type="AlphaFoldDB" id="A0A1Y2A728"/>
<protein>
    <submittedName>
        <fullName evidence="1">Uncharacterized protein</fullName>
    </submittedName>
</protein>
<evidence type="ECO:0000313" key="1">
    <source>
        <dbReference type="EMBL" id="ORY18130.1"/>
    </source>
</evidence>
<dbReference type="Proteomes" id="UP000193144">
    <property type="component" value="Unassembled WGS sequence"/>
</dbReference>
<name>A0A1Y2A728_9PLEO</name>
<evidence type="ECO:0000313" key="2">
    <source>
        <dbReference type="Proteomes" id="UP000193144"/>
    </source>
</evidence>
<sequence length="56" mass="6382">MMSIYADSHPRMRAECEATVFCCCCAHRTKRSALTFTVGRVRCGRYEFGVEGLDCR</sequence>